<comment type="caution">
    <text evidence="1">The sequence shown here is derived from an EMBL/GenBank/DDBJ whole genome shotgun (WGS) entry which is preliminary data.</text>
</comment>
<reference evidence="1 2" key="1">
    <citation type="submission" date="2019-11" db="EMBL/GenBank/DDBJ databases">
        <title>Genome analysis of Rhizobacterium cereale a novel genus and species isolated from maize roots in North Spain.</title>
        <authorList>
            <person name="Menendez E."/>
            <person name="Flores-Felix J.D."/>
            <person name="Ramirez-Bahena M.-H."/>
            <person name="Igual J.M."/>
            <person name="Garcia-Fraile P."/>
            <person name="Peix A."/>
            <person name="Velazquez E."/>
        </authorList>
    </citation>
    <scope>NUCLEOTIDE SEQUENCE [LARGE SCALE GENOMIC DNA]</scope>
    <source>
        <strain evidence="1 2">RZME27</strain>
    </source>
</reference>
<dbReference type="AlphaFoldDB" id="A0A6A8AF66"/>
<name>A0A6A8AF66_9HYPH</name>
<dbReference type="Gene3D" id="3.90.20.10">
    <property type="match status" value="1"/>
</dbReference>
<gene>
    <name evidence="1" type="ORF">GAO09_15240</name>
</gene>
<sequence>MSSIIDGMQVLNAQIGRNIETSVRFEAELFKINRQYNTLTDMVFGMQGEMRQGFLAVDRQFEAIERRFDAVDQRFDNSDERFAALQIRLDAILRRLDEVESISHESADIIKELRIDSNRQHNEVLNALQIGLQNKTALEELTERVAELERRLSSL</sequence>
<accession>A0A6A8AF66</accession>
<dbReference type="RefSeq" id="WP_153354840.1">
    <property type="nucleotide sequence ID" value="NZ_JAYKOO010000001.1"/>
</dbReference>
<protein>
    <submittedName>
        <fullName evidence="1">Uncharacterized protein</fullName>
    </submittedName>
</protein>
<proteinExistence type="predicted"/>
<evidence type="ECO:0000313" key="1">
    <source>
        <dbReference type="EMBL" id="MQY47391.1"/>
    </source>
</evidence>
<dbReference type="EMBL" id="WIXI01000044">
    <property type="protein sequence ID" value="MQY47391.1"/>
    <property type="molecule type" value="Genomic_DNA"/>
</dbReference>
<organism evidence="1 2">
    <name type="scientific">Endobacterium cereale</name>
    <dbReference type="NCBI Taxonomy" id="2663029"/>
    <lineage>
        <taxon>Bacteria</taxon>
        <taxon>Pseudomonadati</taxon>
        <taxon>Pseudomonadota</taxon>
        <taxon>Alphaproteobacteria</taxon>
        <taxon>Hyphomicrobiales</taxon>
        <taxon>Rhizobiaceae</taxon>
        <taxon>Endobacterium</taxon>
    </lineage>
</organism>
<evidence type="ECO:0000313" key="2">
    <source>
        <dbReference type="Proteomes" id="UP000435138"/>
    </source>
</evidence>
<dbReference type="Proteomes" id="UP000435138">
    <property type="component" value="Unassembled WGS sequence"/>
</dbReference>
<keyword evidence="2" id="KW-1185">Reference proteome</keyword>